<feature type="transmembrane region" description="Helical" evidence="5">
    <location>
        <begin position="76"/>
        <end position="94"/>
    </location>
</feature>
<keyword evidence="3 5" id="KW-1133">Transmembrane helix</keyword>
<proteinExistence type="inferred from homology"/>
<name>A0A1Y1QBU3_9GAMM</name>
<evidence type="ECO:0000256" key="2">
    <source>
        <dbReference type="ARBA" id="ARBA00022692"/>
    </source>
</evidence>
<dbReference type="Pfam" id="PF04279">
    <property type="entry name" value="IspA"/>
    <property type="match status" value="1"/>
</dbReference>
<keyword evidence="1 5" id="KW-1003">Cell membrane</keyword>
<dbReference type="STRING" id="1123401.GCA_000621325_00413"/>
<keyword evidence="5" id="KW-0997">Cell inner membrane</keyword>
<evidence type="ECO:0000313" key="7">
    <source>
        <dbReference type="Proteomes" id="UP000192491"/>
    </source>
</evidence>
<keyword evidence="4 5" id="KW-0472">Membrane</keyword>
<dbReference type="Proteomes" id="UP000192491">
    <property type="component" value="Unassembled WGS sequence"/>
</dbReference>
<dbReference type="NCBIfam" id="NF001325">
    <property type="entry name" value="PRK00259.1-3"/>
    <property type="match status" value="1"/>
</dbReference>
<dbReference type="GO" id="GO:0005886">
    <property type="term" value="C:plasma membrane"/>
    <property type="evidence" value="ECO:0007669"/>
    <property type="project" value="UniProtKB-SubCell"/>
</dbReference>
<protein>
    <recommendedName>
        <fullName evidence="5">Inner membrane-spanning protein YciB</fullName>
    </recommendedName>
</protein>
<keyword evidence="2 5" id="KW-0812">Transmembrane</keyword>
<feature type="transmembrane region" description="Helical" evidence="5">
    <location>
        <begin position="178"/>
        <end position="196"/>
    </location>
</feature>
<evidence type="ECO:0000256" key="4">
    <source>
        <dbReference type="ARBA" id="ARBA00023136"/>
    </source>
</evidence>
<feature type="transmembrane region" description="Helical" evidence="5">
    <location>
        <begin position="48"/>
        <end position="69"/>
    </location>
</feature>
<sequence length="209" mass="23969">MKFLFDFFPVALFFVVYKFFGALPPEWIAAANQFPLMALNQNEPKDAILMATLVIILATIVQNALYFALHRRFEKMHLITLAILIVFGTLTLFLKDPIFIKWKVSIINWGFALAFIISQYVGARKTLTERMMSSAVQVPAAIWRQVNWLWAGFFVFIGVLNLVIAYNFSEEVWVDFKLFGVLGLTFAFIIAQVFYLQKHALDTPDAPTK</sequence>
<organism evidence="6 7">
    <name type="scientific">Thiothrix lacustris</name>
    <dbReference type="NCBI Taxonomy" id="525917"/>
    <lineage>
        <taxon>Bacteria</taxon>
        <taxon>Pseudomonadati</taxon>
        <taxon>Pseudomonadota</taxon>
        <taxon>Gammaproteobacteria</taxon>
        <taxon>Thiotrichales</taxon>
        <taxon>Thiotrichaceae</taxon>
        <taxon>Thiothrix</taxon>
    </lineage>
</organism>
<comment type="caution">
    <text evidence="6">The sequence shown here is derived from an EMBL/GenBank/DDBJ whole genome shotgun (WGS) entry which is preliminary data.</text>
</comment>
<dbReference type="EMBL" id="MTEJ01000523">
    <property type="protein sequence ID" value="OQX02008.1"/>
    <property type="molecule type" value="Genomic_DNA"/>
</dbReference>
<accession>A0A1Y1QBU3</accession>
<dbReference type="PANTHER" id="PTHR36917">
    <property type="entry name" value="INTRACELLULAR SEPTATION PROTEIN A-RELATED"/>
    <property type="match status" value="1"/>
</dbReference>
<dbReference type="AlphaFoldDB" id="A0A1Y1QBU3"/>
<feature type="transmembrane region" description="Helical" evidence="5">
    <location>
        <begin position="7"/>
        <end position="28"/>
    </location>
</feature>
<dbReference type="HAMAP" id="MF_00189">
    <property type="entry name" value="YciB"/>
    <property type="match status" value="1"/>
</dbReference>
<evidence type="ECO:0000256" key="5">
    <source>
        <dbReference type="HAMAP-Rule" id="MF_00189"/>
    </source>
</evidence>
<evidence type="ECO:0000256" key="1">
    <source>
        <dbReference type="ARBA" id="ARBA00022475"/>
    </source>
</evidence>
<dbReference type="InterPro" id="IPR006008">
    <property type="entry name" value="YciB"/>
</dbReference>
<evidence type="ECO:0000256" key="3">
    <source>
        <dbReference type="ARBA" id="ARBA00022989"/>
    </source>
</evidence>
<comment type="similarity">
    <text evidence="5">Belongs to the YciB family.</text>
</comment>
<feature type="transmembrane region" description="Helical" evidence="5">
    <location>
        <begin position="106"/>
        <end position="127"/>
    </location>
</feature>
<feature type="transmembrane region" description="Helical" evidence="5">
    <location>
        <begin position="148"/>
        <end position="166"/>
    </location>
</feature>
<comment type="subcellular location">
    <subcellularLocation>
        <location evidence="5">Cell inner membrane</location>
        <topology evidence="5">Multi-pass membrane protein</topology>
    </subcellularLocation>
</comment>
<gene>
    <name evidence="5" type="primary">yciB</name>
    <name evidence="6" type="ORF">BWK73_44125</name>
</gene>
<dbReference type="PANTHER" id="PTHR36917:SF1">
    <property type="entry name" value="INNER MEMBRANE-SPANNING PROTEIN YCIB"/>
    <property type="match status" value="1"/>
</dbReference>
<reference evidence="6 7" key="1">
    <citation type="submission" date="2017-01" db="EMBL/GenBank/DDBJ databases">
        <title>Novel large sulfur bacteria in the metagenomes of groundwater-fed chemosynthetic microbial mats in the Lake Huron basin.</title>
        <authorList>
            <person name="Sharrar A.M."/>
            <person name="Flood B.E."/>
            <person name="Bailey J.V."/>
            <person name="Jones D.S."/>
            <person name="Biddanda B."/>
            <person name="Ruberg S.A."/>
            <person name="Marcus D.N."/>
            <person name="Dick G.J."/>
        </authorList>
    </citation>
    <scope>NUCLEOTIDE SEQUENCE [LARGE SCALE GENOMIC DNA]</scope>
    <source>
        <strain evidence="6">A8</strain>
    </source>
</reference>
<evidence type="ECO:0000313" key="6">
    <source>
        <dbReference type="EMBL" id="OQX02008.1"/>
    </source>
</evidence>
<comment type="function">
    <text evidence="5">Plays a role in cell envelope biogenesis, maintenance of cell envelope integrity and membrane homeostasis.</text>
</comment>